<sequence>MFTAFPFHECLFEKLPLWCFGGAFALMGRCRKLCQQLLNEPLNKVKAQIADGTASRSLVADFLSEAHDDTDKDIMKAVALMGYFGRN</sequence>
<reference evidence="1" key="1">
    <citation type="journal article" date="2020" name="New Phytol.">
        <title>Comparative genomics reveals dynamic genome evolution in host specialist ectomycorrhizal fungi.</title>
        <authorList>
            <person name="Lofgren L.A."/>
            <person name="Nguyen N.H."/>
            <person name="Vilgalys R."/>
            <person name="Ruytinx J."/>
            <person name="Liao H.L."/>
            <person name="Branco S."/>
            <person name="Kuo A."/>
            <person name="LaButti K."/>
            <person name="Lipzen A."/>
            <person name="Andreopoulos W."/>
            <person name="Pangilinan J."/>
            <person name="Riley R."/>
            <person name="Hundley H."/>
            <person name="Na H."/>
            <person name="Barry K."/>
            <person name="Grigoriev I.V."/>
            <person name="Stajich J.E."/>
            <person name="Kennedy P.G."/>
        </authorList>
    </citation>
    <scope>NUCLEOTIDE SEQUENCE</scope>
    <source>
        <strain evidence="1">FC423</strain>
    </source>
</reference>
<evidence type="ECO:0000313" key="1">
    <source>
        <dbReference type="EMBL" id="KAG2080716.1"/>
    </source>
</evidence>
<dbReference type="EMBL" id="JABBWM010000496">
    <property type="protein sequence ID" value="KAG2080716.1"/>
    <property type="molecule type" value="Genomic_DNA"/>
</dbReference>
<dbReference type="OrthoDB" id="2677561at2759"/>
<proteinExistence type="predicted"/>
<protein>
    <submittedName>
        <fullName evidence="1">Uncharacterized protein</fullName>
    </submittedName>
</protein>
<dbReference type="GeneID" id="64701699"/>
<dbReference type="AlphaFoldDB" id="A0A9P7ERG3"/>
<name>A0A9P7ERG3_9AGAM</name>
<gene>
    <name evidence="1" type="ORF">F5147DRAFT_737621</name>
</gene>
<accession>A0A9P7ERG3</accession>
<comment type="caution">
    <text evidence="1">The sequence shown here is derived from an EMBL/GenBank/DDBJ whole genome shotgun (WGS) entry which is preliminary data.</text>
</comment>
<dbReference type="Proteomes" id="UP000823399">
    <property type="component" value="Unassembled WGS sequence"/>
</dbReference>
<feature type="non-terminal residue" evidence="1">
    <location>
        <position position="87"/>
    </location>
</feature>
<organism evidence="1 2">
    <name type="scientific">Suillus discolor</name>
    <dbReference type="NCBI Taxonomy" id="1912936"/>
    <lineage>
        <taxon>Eukaryota</taxon>
        <taxon>Fungi</taxon>
        <taxon>Dikarya</taxon>
        <taxon>Basidiomycota</taxon>
        <taxon>Agaricomycotina</taxon>
        <taxon>Agaricomycetes</taxon>
        <taxon>Agaricomycetidae</taxon>
        <taxon>Boletales</taxon>
        <taxon>Suillineae</taxon>
        <taxon>Suillaceae</taxon>
        <taxon>Suillus</taxon>
    </lineage>
</organism>
<evidence type="ECO:0000313" key="2">
    <source>
        <dbReference type="Proteomes" id="UP000823399"/>
    </source>
</evidence>
<dbReference type="RefSeq" id="XP_041284164.1">
    <property type="nucleotide sequence ID" value="XM_041439440.1"/>
</dbReference>
<keyword evidence="2" id="KW-1185">Reference proteome</keyword>